<dbReference type="PANTHER" id="PTHR43649:SF12">
    <property type="entry name" value="DIACETYLCHITOBIOSE BINDING PROTEIN DASA"/>
    <property type="match status" value="1"/>
</dbReference>
<sequence length="419" mass="46034">MMNSKSVRALSLITAATAAVAMILPLSACGSAGGDAGKTTISLLSWSNEQMTQPYIDKFEQENPDIKIDFSYSPPTTEYISTLQTRLVGNQAPDVFYITSENKDDLIDNGYAMDLTNEDFMSNISQANKDFLSRDGKVYGMSTTSWAAGIVYNKDLLKQVGADEPPATWDEFLDLCQKLKNKGITSFIEPLADEPSRLVDGFQGSIQAEKGTDLTSLATEATQTPGSDEKEAVAAWQKLYTTGAADTQNIGVSGDDMKTQFVNGQVAMIIDGAWDFGTFEQSGIDWGFAELPVLEKGMEAWTQGSPSPGVTIYAKLEGKKLEAAKRWMKFLVSNWGLKKQNENGDAISVEGFDTKVIDQYKDVYRNQIMTGHYYLHTNYYSKPDVLKSELKAQGQELIAGNVTVNEYAKNIDEKLANAQ</sequence>
<feature type="signal peptide" evidence="1">
    <location>
        <begin position="1"/>
        <end position="21"/>
    </location>
</feature>
<name>A0ABD7VSS9_BIFBR</name>
<proteinExistence type="predicted"/>
<dbReference type="PANTHER" id="PTHR43649">
    <property type="entry name" value="ARABINOSE-BINDING PROTEIN-RELATED"/>
    <property type="match status" value="1"/>
</dbReference>
<protein>
    <submittedName>
        <fullName evidence="2">Multiple sugar-binding protein</fullName>
    </submittedName>
</protein>
<dbReference type="RefSeq" id="WP_254591669.1">
    <property type="nucleotide sequence ID" value="NZ_CABWJU010000016.1"/>
</dbReference>
<gene>
    <name evidence="2" type="primary">msmE_2</name>
    <name evidence="2" type="ORF">BIFLH24_01540</name>
</gene>
<dbReference type="AlphaFoldDB" id="A0ABD7VSS9"/>
<dbReference type="SUPFAM" id="SSF53850">
    <property type="entry name" value="Periplasmic binding protein-like II"/>
    <property type="match status" value="1"/>
</dbReference>
<dbReference type="EMBL" id="CABWKB010000016">
    <property type="protein sequence ID" value="VWQ22874.1"/>
    <property type="molecule type" value="Genomic_DNA"/>
</dbReference>
<dbReference type="Pfam" id="PF13416">
    <property type="entry name" value="SBP_bac_8"/>
    <property type="match status" value="1"/>
</dbReference>
<organism evidence="2 3">
    <name type="scientific">Bifidobacterium breve</name>
    <dbReference type="NCBI Taxonomy" id="1685"/>
    <lineage>
        <taxon>Bacteria</taxon>
        <taxon>Bacillati</taxon>
        <taxon>Actinomycetota</taxon>
        <taxon>Actinomycetes</taxon>
        <taxon>Bifidobacteriales</taxon>
        <taxon>Bifidobacteriaceae</taxon>
        <taxon>Bifidobacterium</taxon>
    </lineage>
</organism>
<dbReference type="InterPro" id="IPR050490">
    <property type="entry name" value="Bact_solute-bd_prot1"/>
</dbReference>
<evidence type="ECO:0000313" key="2">
    <source>
        <dbReference type="EMBL" id="VWQ22874.1"/>
    </source>
</evidence>
<feature type="chain" id="PRO_5044751425" evidence="1">
    <location>
        <begin position="22"/>
        <end position="419"/>
    </location>
</feature>
<evidence type="ECO:0000313" key="3">
    <source>
        <dbReference type="Proteomes" id="UP000494173"/>
    </source>
</evidence>
<dbReference type="InterPro" id="IPR006059">
    <property type="entry name" value="SBP"/>
</dbReference>
<dbReference type="Gene3D" id="3.40.190.10">
    <property type="entry name" value="Periplasmic binding protein-like II"/>
    <property type="match status" value="2"/>
</dbReference>
<dbReference type="Proteomes" id="UP000494173">
    <property type="component" value="Unassembled WGS sequence"/>
</dbReference>
<accession>A0ABD7VSS9</accession>
<reference evidence="2 3" key="1">
    <citation type="submission" date="2019-10" db="EMBL/GenBank/DDBJ databases">
        <authorList>
            <consortium name="Melissa Lawson"/>
            <person name="O'neill I."/>
        </authorList>
    </citation>
    <scope>NUCLEOTIDE SEQUENCE [LARGE SCALE GENOMIC DNA]</scope>
    <source>
        <strain evidence="2">LH_24</strain>
    </source>
</reference>
<keyword evidence="1" id="KW-0732">Signal</keyword>
<evidence type="ECO:0000256" key="1">
    <source>
        <dbReference type="SAM" id="SignalP"/>
    </source>
</evidence>
<comment type="caution">
    <text evidence="2">The sequence shown here is derived from an EMBL/GenBank/DDBJ whole genome shotgun (WGS) entry which is preliminary data.</text>
</comment>